<comment type="caution">
    <text evidence="7">The sequence shown here is derived from an EMBL/GenBank/DDBJ whole genome shotgun (WGS) entry which is preliminary data.</text>
</comment>
<dbReference type="GO" id="GO:0071944">
    <property type="term" value="C:cell periphery"/>
    <property type="evidence" value="ECO:0007669"/>
    <property type="project" value="UniProtKB-ARBA"/>
</dbReference>
<evidence type="ECO:0000256" key="3">
    <source>
        <dbReference type="ARBA" id="ARBA00022989"/>
    </source>
</evidence>
<keyword evidence="2 6" id="KW-0812">Transmembrane</keyword>
<organism evidence="7 8">
    <name type="scientific">Guyanagaster necrorhizus</name>
    <dbReference type="NCBI Taxonomy" id="856835"/>
    <lineage>
        <taxon>Eukaryota</taxon>
        <taxon>Fungi</taxon>
        <taxon>Dikarya</taxon>
        <taxon>Basidiomycota</taxon>
        <taxon>Agaricomycotina</taxon>
        <taxon>Agaricomycetes</taxon>
        <taxon>Agaricomycetidae</taxon>
        <taxon>Agaricales</taxon>
        <taxon>Marasmiineae</taxon>
        <taxon>Physalacriaceae</taxon>
        <taxon>Guyanagaster</taxon>
    </lineage>
</organism>
<name>A0A9P7VE34_9AGAR</name>
<sequence length="182" mass="20172">MVCILPSLPYPWDEGEDSNTYSEPWPTVTSSSATAATQSYSTDEPRSSSTTRSIHPGVIIGIAIGGIAVILVLLLLLVFFRSRYKERKRKSQIPDPYLQRKITCTSDPTPSPEMQTLDTPPAPSGVQDSHDDVGAPNERARLEQLESMVRLLITERQRSCISEIHEPPPDYTLSNLSTDRTS</sequence>
<dbReference type="EMBL" id="MU250607">
    <property type="protein sequence ID" value="KAG7439216.1"/>
    <property type="molecule type" value="Genomic_DNA"/>
</dbReference>
<accession>A0A9P7VE34</accession>
<keyword evidence="3 6" id="KW-1133">Transmembrane helix</keyword>
<dbReference type="PANTHER" id="PTHR15549:SF30">
    <property type="entry name" value="MID2 DOMAIN-CONTAINING PROTEIN"/>
    <property type="match status" value="1"/>
</dbReference>
<evidence type="ECO:0000256" key="5">
    <source>
        <dbReference type="SAM" id="MobiDB-lite"/>
    </source>
</evidence>
<feature type="compositionally biased region" description="Polar residues" evidence="5">
    <location>
        <begin position="104"/>
        <end position="118"/>
    </location>
</feature>
<gene>
    <name evidence="7" type="ORF">BT62DRAFT_772638</name>
</gene>
<proteinExistence type="predicted"/>
<reference evidence="7" key="1">
    <citation type="submission" date="2020-11" db="EMBL/GenBank/DDBJ databases">
        <title>Adaptations for nitrogen fixation in a non-lichenized fungal sporocarp promotes dispersal by wood-feeding termites.</title>
        <authorList>
            <consortium name="DOE Joint Genome Institute"/>
            <person name="Koch R.A."/>
            <person name="Yoon G."/>
            <person name="Arayal U."/>
            <person name="Lail K."/>
            <person name="Amirebrahimi M."/>
            <person name="Labutti K."/>
            <person name="Lipzen A."/>
            <person name="Riley R."/>
            <person name="Barry K."/>
            <person name="Henrissat B."/>
            <person name="Grigoriev I.V."/>
            <person name="Herr J.R."/>
            <person name="Aime M.C."/>
        </authorList>
    </citation>
    <scope>NUCLEOTIDE SEQUENCE</scope>
    <source>
        <strain evidence="7">MCA 3950</strain>
    </source>
</reference>
<evidence type="ECO:0000256" key="2">
    <source>
        <dbReference type="ARBA" id="ARBA00022692"/>
    </source>
</evidence>
<evidence type="ECO:0000313" key="8">
    <source>
        <dbReference type="Proteomes" id="UP000812287"/>
    </source>
</evidence>
<feature type="region of interest" description="Disordered" evidence="5">
    <location>
        <begin position="15"/>
        <end position="52"/>
    </location>
</feature>
<feature type="region of interest" description="Disordered" evidence="5">
    <location>
        <begin position="163"/>
        <end position="182"/>
    </location>
</feature>
<dbReference type="PANTHER" id="PTHR15549">
    <property type="entry name" value="PAIRED IMMUNOGLOBULIN-LIKE TYPE 2 RECEPTOR"/>
    <property type="match status" value="1"/>
</dbReference>
<dbReference type="GeneID" id="66104527"/>
<feature type="compositionally biased region" description="Low complexity" evidence="5">
    <location>
        <begin position="27"/>
        <end position="42"/>
    </location>
</feature>
<feature type="transmembrane region" description="Helical" evidence="6">
    <location>
        <begin position="58"/>
        <end position="80"/>
    </location>
</feature>
<keyword evidence="4 6" id="KW-0472">Membrane</keyword>
<keyword evidence="8" id="KW-1185">Reference proteome</keyword>
<comment type="subcellular location">
    <subcellularLocation>
        <location evidence="1">Membrane</location>
        <topology evidence="1">Single-pass membrane protein</topology>
    </subcellularLocation>
</comment>
<feature type="region of interest" description="Disordered" evidence="5">
    <location>
        <begin position="104"/>
        <end position="134"/>
    </location>
</feature>
<protein>
    <submittedName>
        <fullName evidence="7">Uncharacterized protein</fullName>
    </submittedName>
</protein>
<evidence type="ECO:0000256" key="4">
    <source>
        <dbReference type="ARBA" id="ARBA00023136"/>
    </source>
</evidence>
<evidence type="ECO:0000256" key="1">
    <source>
        <dbReference type="ARBA" id="ARBA00004167"/>
    </source>
</evidence>
<dbReference type="InterPro" id="IPR051694">
    <property type="entry name" value="Immunoregulatory_rcpt-like"/>
</dbReference>
<dbReference type="RefSeq" id="XP_043032720.1">
    <property type="nucleotide sequence ID" value="XM_043182231.1"/>
</dbReference>
<feature type="compositionally biased region" description="Polar residues" evidence="5">
    <location>
        <begin position="172"/>
        <end position="182"/>
    </location>
</feature>
<dbReference type="GO" id="GO:0016020">
    <property type="term" value="C:membrane"/>
    <property type="evidence" value="ECO:0007669"/>
    <property type="project" value="UniProtKB-SubCell"/>
</dbReference>
<dbReference type="OrthoDB" id="3039354at2759"/>
<evidence type="ECO:0000313" key="7">
    <source>
        <dbReference type="EMBL" id="KAG7439216.1"/>
    </source>
</evidence>
<dbReference type="AlphaFoldDB" id="A0A9P7VE34"/>
<dbReference type="Proteomes" id="UP000812287">
    <property type="component" value="Unassembled WGS sequence"/>
</dbReference>
<evidence type="ECO:0000256" key="6">
    <source>
        <dbReference type="SAM" id="Phobius"/>
    </source>
</evidence>